<sequence length="175" mass="19460">MTKYIMILMVTILLSNCASQKDTNTLRLRLSSDPTTLDPALMVDVVGGIVGAKIFNGLVRYGDGMKIVGDIAKKWDVSPDGKSYTFYLNNNVRFTNGRLLNANDVKYSFQRILNPETKSPRRWVFKDVLGADKTEDGVVEGFVVKDAHTFQIVLTKPFSPFLGFLAMPAGYVVPM</sequence>
<feature type="chain" id="PRO_5012746529" description="Solute-binding protein family 5 domain-containing protein" evidence="4">
    <location>
        <begin position="21"/>
        <end position="175"/>
    </location>
</feature>
<dbReference type="PANTHER" id="PTHR30290">
    <property type="entry name" value="PERIPLASMIC BINDING COMPONENT OF ABC TRANSPORTER"/>
    <property type="match status" value="1"/>
</dbReference>
<dbReference type="AlphaFoldDB" id="A0A1J5EHD9"/>
<dbReference type="SUPFAM" id="SSF53850">
    <property type="entry name" value="Periplasmic binding protein-like II"/>
    <property type="match status" value="1"/>
</dbReference>
<proteinExistence type="inferred from homology"/>
<comment type="caution">
    <text evidence="6">The sequence shown here is derived from an EMBL/GenBank/DDBJ whole genome shotgun (WGS) entry which is preliminary data.</text>
</comment>
<evidence type="ECO:0000256" key="3">
    <source>
        <dbReference type="ARBA" id="ARBA00022729"/>
    </source>
</evidence>
<dbReference type="Gene3D" id="3.90.76.10">
    <property type="entry name" value="Dipeptide-binding Protein, Domain 1"/>
    <property type="match status" value="1"/>
</dbReference>
<evidence type="ECO:0000313" key="7">
    <source>
        <dbReference type="Proteomes" id="UP000183085"/>
    </source>
</evidence>
<dbReference type="GO" id="GO:0015833">
    <property type="term" value="P:peptide transport"/>
    <property type="evidence" value="ECO:0007669"/>
    <property type="project" value="TreeGrafter"/>
</dbReference>
<protein>
    <recommendedName>
        <fullName evidence="5">Solute-binding protein family 5 domain-containing protein</fullName>
    </recommendedName>
</protein>
<evidence type="ECO:0000256" key="1">
    <source>
        <dbReference type="ARBA" id="ARBA00005695"/>
    </source>
</evidence>
<dbReference type="PANTHER" id="PTHR30290:SF9">
    <property type="entry name" value="OLIGOPEPTIDE-BINDING PROTEIN APPA"/>
    <property type="match status" value="1"/>
</dbReference>
<evidence type="ECO:0000256" key="4">
    <source>
        <dbReference type="SAM" id="SignalP"/>
    </source>
</evidence>
<evidence type="ECO:0000256" key="2">
    <source>
        <dbReference type="ARBA" id="ARBA00022448"/>
    </source>
</evidence>
<feature type="domain" description="Solute-binding protein family 5" evidence="5">
    <location>
        <begin position="66"/>
        <end position="173"/>
    </location>
</feature>
<evidence type="ECO:0000259" key="5">
    <source>
        <dbReference type="Pfam" id="PF00496"/>
    </source>
</evidence>
<dbReference type="STRING" id="1817895.AUJ95_00720"/>
<dbReference type="GO" id="GO:1904680">
    <property type="term" value="F:peptide transmembrane transporter activity"/>
    <property type="evidence" value="ECO:0007669"/>
    <property type="project" value="TreeGrafter"/>
</dbReference>
<feature type="signal peptide" evidence="4">
    <location>
        <begin position="1"/>
        <end position="20"/>
    </location>
</feature>
<dbReference type="Proteomes" id="UP000183085">
    <property type="component" value="Unassembled WGS sequence"/>
</dbReference>
<accession>A0A1J5EHD9</accession>
<gene>
    <name evidence="6" type="ORF">AUJ95_00720</name>
</gene>
<name>A0A1J5EHD9_9BACT</name>
<dbReference type="InterPro" id="IPR000914">
    <property type="entry name" value="SBP_5_dom"/>
</dbReference>
<evidence type="ECO:0000313" key="6">
    <source>
        <dbReference type="EMBL" id="OIP43423.1"/>
    </source>
</evidence>
<dbReference type="InterPro" id="IPR039424">
    <property type="entry name" value="SBP_5"/>
</dbReference>
<organism evidence="6 7">
    <name type="scientific">Candidatus Desantisbacteria bacterium CG2_30_40_21</name>
    <dbReference type="NCBI Taxonomy" id="1817895"/>
    <lineage>
        <taxon>Bacteria</taxon>
        <taxon>Candidatus Desantisiibacteriota</taxon>
    </lineage>
</organism>
<keyword evidence="3 4" id="KW-0732">Signal</keyword>
<reference evidence="6 7" key="1">
    <citation type="journal article" date="2016" name="Environ. Microbiol.">
        <title>Genomic resolution of a cold subsurface aquifer community provides metabolic insights for novel microbes adapted to high CO concentrations.</title>
        <authorList>
            <person name="Probst A.J."/>
            <person name="Castelle C.J."/>
            <person name="Singh A."/>
            <person name="Brown C.T."/>
            <person name="Anantharaman K."/>
            <person name="Sharon I."/>
            <person name="Hug L.A."/>
            <person name="Burstein D."/>
            <person name="Emerson J.B."/>
            <person name="Thomas B.C."/>
            <person name="Banfield J.F."/>
        </authorList>
    </citation>
    <scope>NUCLEOTIDE SEQUENCE [LARGE SCALE GENOMIC DNA]</scope>
    <source>
        <strain evidence="6">CG2_30_40_21</strain>
    </source>
</reference>
<dbReference type="EMBL" id="MNYI01000017">
    <property type="protein sequence ID" value="OIP43423.1"/>
    <property type="molecule type" value="Genomic_DNA"/>
</dbReference>
<keyword evidence="2" id="KW-0813">Transport</keyword>
<dbReference type="Pfam" id="PF00496">
    <property type="entry name" value="SBP_bac_5"/>
    <property type="match status" value="1"/>
</dbReference>
<dbReference type="Gene3D" id="3.40.190.10">
    <property type="entry name" value="Periplasmic binding protein-like II"/>
    <property type="match status" value="1"/>
</dbReference>
<comment type="similarity">
    <text evidence="1">Belongs to the bacterial solute-binding protein 5 family.</text>
</comment>